<feature type="region of interest" description="Disordered" evidence="1">
    <location>
        <begin position="16"/>
        <end position="66"/>
    </location>
</feature>
<accession>A0A1I7FW22</accession>
<sequence>MRAIAAILLVTTILGCTPTTTSQKESQPPSPPSPPPSTSTPPPTSTAPSPSPAPQPTRPVYNLTGYSPSFKDGYIDGCETAKKTANGAKDEQRFAGDKQYRLGWNDGFSLCGRNRAEK</sequence>
<reference evidence="2 3" key="1">
    <citation type="submission" date="2016-10" db="EMBL/GenBank/DDBJ databases">
        <authorList>
            <person name="de Groot N.N."/>
        </authorList>
    </citation>
    <scope>NUCLEOTIDE SEQUENCE [LARGE SCALE GENOMIC DNA]</scope>
    <source>
        <strain evidence="2 3">Nl14</strain>
    </source>
</reference>
<organism evidence="2 3">
    <name type="scientific">Nitrosospira multiformis</name>
    <dbReference type="NCBI Taxonomy" id="1231"/>
    <lineage>
        <taxon>Bacteria</taxon>
        <taxon>Pseudomonadati</taxon>
        <taxon>Pseudomonadota</taxon>
        <taxon>Betaproteobacteria</taxon>
        <taxon>Nitrosomonadales</taxon>
        <taxon>Nitrosomonadaceae</taxon>
        <taxon>Nitrosospira</taxon>
    </lineage>
</organism>
<evidence type="ECO:0008006" key="4">
    <source>
        <dbReference type="Google" id="ProtNLM"/>
    </source>
</evidence>
<feature type="compositionally biased region" description="Low complexity" evidence="1">
    <location>
        <begin position="17"/>
        <end position="27"/>
    </location>
</feature>
<dbReference type="AlphaFoldDB" id="A0A1I7FW22"/>
<name>A0A1I7FW22_9PROT</name>
<evidence type="ECO:0000313" key="3">
    <source>
        <dbReference type="Proteomes" id="UP000182649"/>
    </source>
</evidence>
<protein>
    <recommendedName>
        <fullName evidence="4">Lipoprotein</fullName>
    </recommendedName>
</protein>
<gene>
    <name evidence="2" type="ORF">SAMN05216417_102274</name>
</gene>
<proteinExistence type="predicted"/>
<evidence type="ECO:0000313" key="2">
    <source>
        <dbReference type="EMBL" id="SFU40422.1"/>
    </source>
</evidence>
<feature type="compositionally biased region" description="Pro residues" evidence="1">
    <location>
        <begin position="28"/>
        <end position="57"/>
    </location>
</feature>
<dbReference type="EMBL" id="FPBZ01000002">
    <property type="protein sequence ID" value="SFU40422.1"/>
    <property type="molecule type" value="Genomic_DNA"/>
</dbReference>
<dbReference type="PROSITE" id="PS51257">
    <property type="entry name" value="PROKAR_LIPOPROTEIN"/>
    <property type="match status" value="1"/>
</dbReference>
<dbReference type="Proteomes" id="UP000182649">
    <property type="component" value="Unassembled WGS sequence"/>
</dbReference>
<evidence type="ECO:0000256" key="1">
    <source>
        <dbReference type="SAM" id="MobiDB-lite"/>
    </source>
</evidence>